<keyword evidence="2" id="KW-1185">Reference proteome</keyword>
<protein>
    <submittedName>
        <fullName evidence="1">Uncharacterized protein</fullName>
    </submittedName>
</protein>
<evidence type="ECO:0000313" key="1">
    <source>
        <dbReference type="EMBL" id="KAI4859233.1"/>
    </source>
</evidence>
<reference evidence="1 2" key="1">
    <citation type="journal article" date="2022" name="New Phytol.">
        <title>Ecological generalism drives hyperdiversity of secondary metabolite gene clusters in xylarialean endophytes.</title>
        <authorList>
            <person name="Franco M.E.E."/>
            <person name="Wisecaver J.H."/>
            <person name="Arnold A.E."/>
            <person name="Ju Y.M."/>
            <person name="Slot J.C."/>
            <person name="Ahrendt S."/>
            <person name="Moore L.P."/>
            <person name="Eastman K.E."/>
            <person name="Scott K."/>
            <person name="Konkel Z."/>
            <person name="Mondo S.J."/>
            <person name="Kuo A."/>
            <person name="Hayes R.D."/>
            <person name="Haridas S."/>
            <person name="Andreopoulos B."/>
            <person name="Riley R."/>
            <person name="LaButti K."/>
            <person name="Pangilinan J."/>
            <person name="Lipzen A."/>
            <person name="Amirebrahimi M."/>
            <person name="Yan J."/>
            <person name="Adam C."/>
            <person name="Keymanesh K."/>
            <person name="Ng V."/>
            <person name="Louie K."/>
            <person name="Northen T."/>
            <person name="Drula E."/>
            <person name="Henrissat B."/>
            <person name="Hsieh H.M."/>
            <person name="Youens-Clark K."/>
            <person name="Lutzoni F."/>
            <person name="Miadlikowska J."/>
            <person name="Eastwood D.C."/>
            <person name="Hamelin R.C."/>
            <person name="Grigoriev I.V."/>
            <person name="U'Ren J.M."/>
        </authorList>
    </citation>
    <scope>NUCLEOTIDE SEQUENCE [LARGE SCALE GENOMIC DNA]</scope>
    <source>
        <strain evidence="1 2">CBS 119005</strain>
    </source>
</reference>
<sequence>MSSRGLSLREKTSYIPDIPSPLNPSSSELPLGRCRRCRVARSEQSPTQKLMRHKAAVAWRSMASREVFLKARIQSTRDEICTNMTNTNEQGKEDAPLIHTTAAVAAAAAAATDHSTLALPVEKYEKIDLGVRNVDTEKQGPVSNDYRDISLETSSYLSHLLTTRRLATAVGFVLFIGILSAVRAVGRVQAWRTR</sequence>
<dbReference type="Proteomes" id="UP001497700">
    <property type="component" value="Unassembled WGS sequence"/>
</dbReference>
<evidence type="ECO:0000313" key="2">
    <source>
        <dbReference type="Proteomes" id="UP001497700"/>
    </source>
</evidence>
<dbReference type="EMBL" id="MU393648">
    <property type="protein sequence ID" value="KAI4859233.1"/>
    <property type="molecule type" value="Genomic_DNA"/>
</dbReference>
<gene>
    <name evidence="1" type="ORF">F4820DRAFT_177385</name>
</gene>
<comment type="caution">
    <text evidence="1">The sequence shown here is derived from an EMBL/GenBank/DDBJ whole genome shotgun (WGS) entry which is preliminary data.</text>
</comment>
<organism evidence="1 2">
    <name type="scientific">Hypoxylon rubiginosum</name>
    <dbReference type="NCBI Taxonomy" id="110542"/>
    <lineage>
        <taxon>Eukaryota</taxon>
        <taxon>Fungi</taxon>
        <taxon>Dikarya</taxon>
        <taxon>Ascomycota</taxon>
        <taxon>Pezizomycotina</taxon>
        <taxon>Sordariomycetes</taxon>
        <taxon>Xylariomycetidae</taxon>
        <taxon>Xylariales</taxon>
        <taxon>Hypoxylaceae</taxon>
        <taxon>Hypoxylon</taxon>
    </lineage>
</organism>
<proteinExistence type="predicted"/>
<name>A0ACB9YJB9_9PEZI</name>
<accession>A0ACB9YJB9</accession>